<sequence length="2115" mass="231968">MLYLYRTFLFLCLSVGLSAVATAQAGYFPECAELASGFGTSSSVHRFCVSQATSDYYIRFSYQNIAPAGVACDCSEPQREIIVARESFRSGNNYFRFSPASSTITGSYDYGFGPGQKGDFYPRAVYSGSKAFVTCATTFTCYEESRGDASGSLGAITGSTEPIRKPGNLSATDGAFDDKIVVSWTRTTDIPTNLHRYQVYRDGELLHTLPGTQTSFEDENIEPNKTYTYEVTTRAGGWGGHESDPVTDKGSSYQPFLNASDGTRYNSVRLEWANMSNVAEEIRLERSYLDENSVEVREELVVLSKNAEGYNDQDAIPGFAYTYHLIPIGGTALALSDVGYSRPDGVIKGYVRSTLGAGVSGVDISVKLTESIPAGGAAYPVTCDVQSYCATTDIDGYYEIRDIYYHEQASFRVEPEKIGTSVTHAFKPVQLTRILDVNAKTLSGVDFTDETVFTVAGKVHYPAYQGQGPECGVPEVKILIDSADYGIRTDNNGNWSFSIQDEGTYSVTPVFLHHTFVPSGAVTNPSSILVEGDVIDIDFENTTTDSLRIVVQGSCNTSLGTATKVTVSSSDPFCYNVVHPIPESGVLTLYNLPARAYRVRVTEVASTNVYGQIGNKPLIVDLTVRDTSELITENETTTITPAIIDTLRNDSIIIIQPADTVLAGSFDTLRADVEPQARFIYRAPLIITDNLHEVAKVPACASPGSDLEYIMEQGEAYTITLEIREDVDVDCYLDTGFVKIYDFISDRGGEAIRLPIKNGQVIYTIEPGAPNLATNGGERDYQKLLYVIPEVDFAESQPIELWALVEGVKANTPTFISRTPDIPMLILHDPPGDNSYAFVEKGTTIEAFTTVETEVGGAAGGFVDLLLGAKFKTPFSGHGFGTIIRFSAEAGRDNFNREGIKTSMTFNETFKTSDLENITGHDGDVYVGAAFNQEFSLSESLSYNEDSCKALVDIIPAMADNTFATTFIYTEQHIRNVLLPTYGVIRANLQDNRDFITLDIVEQTQINNLIMDSLSWENILAKNDTARGENAVFQENISFSAGASYAEDWESSGSSSVSYEYTRFVNTEFAIGAKIDNVGGIWFESSLGLTGRFRFSTTNNTGSETTNTRKVGYILEDNDIGDFFSVDILRDTSYDVPAFNLKLGTSSCPQEPGTQGRDSTTIQIPFPEREDVPADGTAKFSCRITNWSQSRETREYHVRTVSTTNPDGAILFLGGHRINNSPASFFLEYGQTLDLALDVQRGPRASNYQDIGIMVYPPCEYELWQDNGVLRNADTAYIQLLNFSTECTNISLRYPFNNWVVNAASPALMKTTLSGYDLNNEKFESVSLEVRREGEGYAEILNVAKDQLQGANYDYLLNVTNFPDGAYTFRAVAYCGSEGVTYSSEKRGIVDRKSLAPFGYPQPSDGFLRPGGEISVTFDKPVDCAFPAVGNNPVFRLTRADTDADIPVTVSCSGDKIILQTNPPLTDRPDLAGVVLNAHVDSLMDLNGNVQKYATDWSFKVNSRPVFWDPSPVTYTGNAGETHVVEAVLKNNSLLSKPFTLDQQDTSGVVTYPDWLSPRRINGTILPNGDEVIKFDLDPELTPGIYTGTIVALVDGEAIPTEVRVELVAKPVYWPFDPTEFQHSMTLVTTFSLDGTDDLLSTDERDLVGAFVNGEIRGVTNIEYVPSLDLYRAFLTIYSNDVGGNNGEEITFRFWHALNGVEYGAVERLTFVTGTSQGSPEQPLILHPEGVFQVIPLNVGWNWVSLNVQTDDMTREHLLGSIVGDQTTNDVVVKSQSNMTSHEAGKSWNGNLKTLELGEGYLVHLSTHPDTLKVVGLPSPTPIDVAVSRQWNWIGYPQLEQRSVNDVLDGLNASAGDQLKGQRTFSVYNDAAAGWVGNLSQFVPGSGYKLHLARSGTISFPTPKSSGYDVTPGEYEHNLSVVGTFDLSVLDEATYSPLDVVAFVDGEVRGRGSLEYCPSVKAHRTFLLVHGNAEDFDHEITFRILNTETDREYTADGDPIPFAPDLLVGNIDEPYPYLSMSTSAYDPVPAGYELLGAAPNPTTGRLTISFRIPVQEEVEITILDLNGRQLRPALRNDYAAGINQQTVDLSELPAGIYFYRLESPGFSASRKVVVH</sequence>
<evidence type="ECO:0000313" key="4">
    <source>
        <dbReference type="Proteomes" id="UP000576209"/>
    </source>
</evidence>
<feature type="signal peptide" evidence="1">
    <location>
        <begin position="1"/>
        <end position="23"/>
    </location>
</feature>
<keyword evidence="4" id="KW-1185">Reference proteome</keyword>
<evidence type="ECO:0000313" key="3">
    <source>
        <dbReference type="EMBL" id="MBB4079184.1"/>
    </source>
</evidence>
<dbReference type="Pfam" id="PF00041">
    <property type="entry name" value="fn3"/>
    <property type="match status" value="1"/>
</dbReference>
<keyword evidence="1" id="KW-0732">Signal</keyword>
<dbReference type="Proteomes" id="UP000576209">
    <property type="component" value="Unassembled WGS sequence"/>
</dbReference>
<gene>
    <name evidence="3" type="ORF">GGR28_001804</name>
</gene>
<feature type="domain" description="Fibronectin type-III" evidence="2">
    <location>
        <begin position="165"/>
        <end position="255"/>
    </location>
</feature>
<dbReference type="InterPro" id="IPR036116">
    <property type="entry name" value="FN3_sf"/>
</dbReference>
<dbReference type="EMBL" id="JACIFF010000004">
    <property type="protein sequence ID" value="MBB4079184.1"/>
    <property type="molecule type" value="Genomic_DNA"/>
</dbReference>
<protein>
    <recommendedName>
        <fullName evidence="2">Fibronectin type-III domain-containing protein</fullName>
    </recommendedName>
</protein>
<dbReference type="RefSeq" id="WP_183495441.1">
    <property type="nucleotide sequence ID" value="NZ_JACIFF010000004.1"/>
</dbReference>
<dbReference type="CDD" id="cd00063">
    <property type="entry name" value="FN3"/>
    <property type="match status" value="1"/>
</dbReference>
<reference evidence="3 4" key="1">
    <citation type="submission" date="2020-08" db="EMBL/GenBank/DDBJ databases">
        <title>Genomic Encyclopedia of Type Strains, Phase IV (KMG-IV): sequencing the most valuable type-strain genomes for metagenomic binning, comparative biology and taxonomic classification.</title>
        <authorList>
            <person name="Goeker M."/>
        </authorList>
    </citation>
    <scope>NUCLEOTIDE SEQUENCE [LARGE SCALE GENOMIC DNA]</scope>
    <source>
        <strain evidence="3 4">DSM 105137</strain>
    </source>
</reference>
<comment type="caution">
    <text evidence="3">The sequence shown here is derived from an EMBL/GenBank/DDBJ whole genome shotgun (WGS) entry which is preliminary data.</text>
</comment>
<accession>A0A840E0X5</accession>
<dbReference type="SUPFAM" id="SSF49265">
    <property type="entry name" value="Fibronectin type III"/>
    <property type="match status" value="1"/>
</dbReference>
<dbReference type="PROSITE" id="PS50853">
    <property type="entry name" value="FN3"/>
    <property type="match status" value="1"/>
</dbReference>
<feature type="chain" id="PRO_5032829757" description="Fibronectin type-III domain-containing protein" evidence="1">
    <location>
        <begin position="24"/>
        <end position="2115"/>
    </location>
</feature>
<organism evidence="3 4">
    <name type="scientific">Neolewinella aquimaris</name>
    <dbReference type="NCBI Taxonomy" id="1835722"/>
    <lineage>
        <taxon>Bacteria</taxon>
        <taxon>Pseudomonadati</taxon>
        <taxon>Bacteroidota</taxon>
        <taxon>Saprospiria</taxon>
        <taxon>Saprospirales</taxon>
        <taxon>Lewinellaceae</taxon>
        <taxon>Neolewinella</taxon>
    </lineage>
</organism>
<evidence type="ECO:0000259" key="2">
    <source>
        <dbReference type="PROSITE" id="PS50853"/>
    </source>
</evidence>
<dbReference type="Pfam" id="PF18962">
    <property type="entry name" value="Por_Secre_tail"/>
    <property type="match status" value="1"/>
</dbReference>
<proteinExistence type="predicted"/>
<evidence type="ECO:0000256" key="1">
    <source>
        <dbReference type="SAM" id="SignalP"/>
    </source>
</evidence>
<dbReference type="InterPro" id="IPR026444">
    <property type="entry name" value="Secre_tail"/>
</dbReference>
<name>A0A840E0X5_9BACT</name>
<dbReference type="InterPro" id="IPR013783">
    <property type="entry name" value="Ig-like_fold"/>
</dbReference>
<dbReference type="NCBIfam" id="TIGR04183">
    <property type="entry name" value="Por_Secre_tail"/>
    <property type="match status" value="1"/>
</dbReference>
<dbReference type="InterPro" id="IPR003961">
    <property type="entry name" value="FN3_dom"/>
</dbReference>
<dbReference type="Gene3D" id="2.60.40.10">
    <property type="entry name" value="Immunoglobulins"/>
    <property type="match status" value="1"/>
</dbReference>